<accession>A0AAV7YXU3</accession>
<dbReference type="EMBL" id="JANTQA010000047">
    <property type="protein sequence ID" value="KAJ3433215.1"/>
    <property type="molecule type" value="Genomic_DNA"/>
</dbReference>
<reference evidence="1" key="1">
    <citation type="submission" date="2022-08" db="EMBL/GenBank/DDBJ databases">
        <title>Novel sulphate-reducing endosymbionts in the free-living metamonad Anaeramoeba.</title>
        <authorList>
            <person name="Jerlstrom-Hultqvist J."/>
            <person name="Cepicka I."/>
            <person name="Gallot-Lavallee L."/>
            <person name="Salas-Leiva D."/>
            <person name="Curtis B.A."/>
            <person name="Zahonova K."/>
            <person name="Pipaliya S."/>
            <person name="Dacks J."/>
            <person name="Roger A.J."/>
        </authorList>
    </citation>
    <scope>NUCLEOTIDE SEQUENCE</scope>
    <source>
        <strain evidence="1">Busselton2</strain>
    </source>
</reference>
<organism evidence="1 2">
    <name type="scientific">Anaeramoeba flamelloides</name>
    <dbReference type="NCBI Taxonomy" id="1746091"/>
    <lineage>
        <taxon>Eukaryota</taxon>
        <taxon>Metamonada</taxon>
        <taxon>Anaeramoebidae</taxon>
        <taxon>Anaeramoeba</taxon>
    </lineage>
</organism>
<dbReference type="PROSITE" id="PS51257">
    <property type="entry name" value="PROKAR_LIPOPROTEIN"/>
    <property type="match status" value="1"/>
</dbReference>
<protein>
    <submittedName>
        <fullName evidence="1">Duf614 family protein-related</fullName>
    </submittedName>
</protein>
<dbReference type="NCBIfam" id="TIGR01571">
    <property type="entry name" value="A_thal_Cys_rich"/>
    <property type="match status" value="1"/>
</dbReference>
<comment type="caution">
    <text evidence="1">The sequence shown here is derived from an EMBL/GenBank/DDBJ whole genome shotgun (WGS) entry which is preliminary data.</text>
</comment>
<dbReference type="AlphaFoldDB" id="A0AAV7YXU3"/>
<gene>
    <name evidence="1" type="ORF">M0812_22168</name>
</gene>
<evidence type="ECO:0000313" key="2">
    <source>
        <dbReference type="Proteomes" id="UP001146793"/>
    </source>
</evidence>
<sequence length="107" mass="12213">MRTIPIKVANAFNSSILGCFSDTKICCLGIFCLPYLSSRNKADVDERDCTICDFLCCPREYFTRLQIRTKYGFEQNTVSDCITTSICLPCSTCQDARELEERDTIIR</sequence>
<dbReference type="PANTHER" id="PTHR15907">
    <property type="entry name" value="DUF614 FAMILY PROTEIN-RELATED"/>
    <property type="match status" value="1"/>
</dbReference>
<dbReference type="Pfam" id="PF04749">
    <property type="entry name" value="PLAC8"/>
    <property type="match status" value="1"/>
</dbReference>
<proteinExistence type="predicted"/>
<evidence type="ECO:0000313" key="1">
    <source>
        <dbReference type="EMBL" id="KAJ3433215.1"/>
    </source>
</evidence>
<dbReference type="InterPro" id="IPR006461">
    <property type="entry name" value="PLAC_motif_containing"/>
</dbReference>
<name>A0AAV7YXU3_9EUKA</name>
<dbReference type="Proteomes" id="UP001146793">
    <property type="component" value="Unassembled WGS sequence"/>
</dbReference>